<keyword evidence="1" id="KW-0812">Transmembrane</keyword>
<sequence length="139" mass="16142">MMVSMTNVNYIFVAQDVDHRCLVPKCEDLNPVVEKPHWWPNDVDVRCSQPVVDEEKYLQNDKCSNETFYKELNECHEWVYENNDSVVSVTTYLEAFPSLLFMVSAVISALLLSFTPETKNQPIFDTIKQIETYEATVHT</sequence>
<dbReference type="Proteomes" id="UP000789524">
    <property type="component" value="Unassembled WGS sequence"/>
</dbReference>
<reference evidence="2" key="1">
    <citation type="submission" date="2021-09" db="EMBL/GenBank/DDBJ databases">
        <authorList>
            <person name="Martin H S."/>
        </authorList>
    </citation>
    <scope>NUCLEOTIDE SEQUENCE</scope>
</reference>
<evidence type="ECO:0000313" key="2">
    <source>
        <dbReference type="EMBL" id="CAG9562615.1"/>
    </source>
</evidence>
<protein>
    <submittedName>
        <fullName evidence="2">(African queen) hypothetical protein</fullName>
    </submittedName>
</protein>
<name>A0A8J2W0M8_9NEOP</name>
<proteinExistence type="predicted"/>
<keyword evidence="1" id="KW-0472">Membrane</keyword>
<accession>A0A8J2W0M8</accession>
<evidence type="ECO:0000313" key="3">
    <source>
        <dbReference type="Proteomes" id="UP000789524"/>
    </source>
</evidence>
<feature type="transmembrane region" description="Helical" evidence="1">
    <location>
        <begin position="95"/>
        <end position="114"/>
    </location>
</feature>
<dbReference type="OrthoDB" id="2544694at2759"/>
<dbReference type="AlphaFoldDB" id="A0A8J2W0M8"/>
<dbReference type="EMBL" id="CAKASE010000048">
    <property type="protein sequence ID" value="CAG9562615.1"/>
    <property type="molecule type" value="Genomic_DNA"/>
</dbReference>
<organism evidence="2 3">
    <name type="scientific">Danaus chrysippus</name>
    <name type="common">African queen</name>
    <dbReference type="NCBI Taxonomy" id="151541"/>
    <lineage>
        <taxon>Eukaryota</taxon>
        <taxon>Metazoa</taxon>
        <taxon>Ecdysozoa</taxon>
        <taxon>Arthropoda</taxon>
        <taxon>Hexapoda</taxon>
        <taxon>Insecta</taxon>
        <taxon>Pterygota</taxon>
        <taxon>Neoptera</taxon>
        <taxon>Endopterygota</taxon>
        <taxon>Lepidoptera</taxon>
        <taxon>Glossata</taxon>
        <taxon>Ditrysia</taxon>
        <taxon>Papilionoidea</taxon>
        <taxon>Nymphalidae</taxon>
        <taxon>Danainae</taxon>
        <taxon>Danaini</taxon>
        <taxon>Danaina</taxon>
        <taxon>Danaus</taxon>
        <taxon>Anosia</taxon>
    </lineage>
</organism>
<comment type="caution">
    <text evidence="2">The sequence shown here is derived from an EMBL/GenBank/DDBJ whole genome shotgun (WGS) entry which is preliminary data.</text>
</comment>
<keyword evidence="3" id="KW-1185">Reference proteome</keyword>
<keyword evidence="1" id="KW-1133">Transmembrane helix</keyword>
<gene>
    <name evidence="2" type="ORF">DCHRY22_LOCUS3921</name>
</gene>
<evidence type="ECO:0000256" key="1">
    <source>
        <dbReference type="SAM" id="Phobius"/>
    </source>
</evidence>